<feature type="region of interest" description="Disordered" evidence="10">
    <location>
        <begin position="430"/>
        <end position="453"/>
    </location>
</feature>
<feature type="active site" evidence="8">
    <location>
        <position position="282"/>
    </location>
</feature>
<evidence type="ECO:0000256" key="1">
    <source>
        <dbReference type="ARBA" id="ARBA00007447"/>
    </source>
</evidence>
<keyword evidence="14" id="KW-1185">Reference proteome</keyword>
<dbReference type="InterPro" id="IPR021109">
    <property type="entry name" value="Peptidase_aspartic_dom_sf"/>
</dbReference>
<feature type="chain" id="PRO_5008101924" description="Probable aspartic-type endopeptidase OPSB" evidence="11">
    <location>
        <begin position="20"/>
        <end position="474"/>
    </location>
</feature>
<dbReference type="STRING" id="1380566.A0A179FR91"/>
<evidence type="ECO:0000256" key="9">
    <source>
        <dbReference type="RuleBase" id="RU000454"/>
    </source>
</evidence>
<dbReference type="PROSITE" id="PS51767">
    <property type="entry name" value="PEPTIDASE_A1"/>
    <property type="match status" value="1"/>
</dbReference>
<comment type="caution">
    <text evidence="13">The sequence shown here is derived from an EMBL/GenBank/DDBJ whole genome shotgun (WGS) entry which is preliminary data.</text>
</comment>
<sequence length="474" mass="50333">MNFVSKLTTLAVVLHLASGLSIQPRQDGEPRVVGLQLHRSEIRDPVANDRNRMRKRAGTVTGTLDNLQTLYFLNASLGTPPQNVRLHVDTGSSDLWVNTPSSQLCSRRKKPCAESLTYSANASSTYQYVGSYFNISYVDGSGAAGDYVTDTMRFSGVNITSFQFGVGYESTSQQNVLGIGYPSNEVQVVRAGRKAYQNLPAKMAAQGLTASTSFSLWLNDLDSTTGNILFGGIDTNRIASKLVSVPIQKVGNTYNQFFITMTSLDVGSTNIKKNMALAVLLDSGSSLTYLPDSLVETIYQSVGASYQESSGAAFVRCDLENQNATMTFNFSSPASITVPLREMILDLSDPNGEPLTFDDGVPACVFGIAPAGTSSSVLGDTFLRSAYVVYDTDNNEISLANAKFNVTKSNIVEIKSKSAVPSATKASNPVAATAGLPGGNGSGTGNKQKQNNAASSRVPSLITAVACVGIGFLL</sequence>
<comment type="similarity">
    <text evidence="1 9">Belongs to the peptidase A1 family.</text>
</comment>
<keyword evidence="3 11" id="KW-0732">Signal</keyword>
<evidence type="ECO:0000313" key="13">
    <source>
        <dbReference type="EMBL" id="OAQ68145.1"/>
    </source>
</evidence>
<dbReference type="GeneID" id="28847778"/>
<dbReference type="InterPro" id="IPR033121">
    <property type="entry name" value="PEPTIDASE_A1"/>
</dbReference>
<proteinExistence type="inferred from homology"/>
<dbReference type="EMBL" id="LSBJ02000003">
    <property type="protein sequence ID" value="OAQ68145.1"/>
    <property type="molecule type" value="Genomic_DNA"/>
</dbReference>
<dbReference type="Proteomes" id="UP000078397">
    <property type="component" value="Unassembled WGS sequence"/>
</dbReference>
<dbReference type="SUPFAM" id="SSF50630">
    <property type="entry name" value="Acid proteases"/>
    <property type="match status" value="1"/>
</dbReference>
<dbReference type="RefSeq" id="XP_018144995.1">
    <property type="nucleotide sequence ID" value="XM_018283784.1"/>
</dbReference>
<dbReference type="FunFam" id="2.40.70.10:FF:000011">
    <property type="entry name" value="Aspartic protease"/>
    <property type="match status" value="1"/>
</dbReference>
<keyword evidence="4 9" id="KW-0064">Aspartyl protease</keyword>
<evidence type="ECO:0000256" key="10">
    <source>
        <dbReference type="SAM" id="MobiDB-lite"/>
    </source>
</evidence>
<evidence type="ECO:0000256" key="11">
    <source>
        <dbReference type="SAM" id="SignalP"/>
    </source>
</evidence>
<protein>
    <recommendedName>
        <fullName evidence="7">Probable aspartic-type endopeptidase OPSB</fullName>
    </recommendedName>
    <alternativeName>
        <fullName evidence="6">Probable aspartic-type endopeptidase opsB</fullName>
    </alternativeName>
</protein>
<evidence type="ECO:0000313" key="14">
    <source>
        <dbReference type="Proteomes" id="UP000078397"/>
    </source>
</evidence>
<dbReference type="PRINTS" id="PR00792">
    <property type="entry name" value="PEPSIN"/>
</dbReference>
<keyword evidence="5 9" id="KW-0378">Hydrolase</keyword>
<dbReference type="InterPro" id="IPR033876">
    <property type="entry name" value="SAP-like"/>
</dbReference>
<accession>A0A179FR91</accession>
<dbReference type="AlphaFoldDB" id="A0A179FR91"/>
<dbReference type="InterPro" id="IPR001969">
    <property type="entry name" value="Aspartic_peptidase_AS"/>
</dbReference>
<evidence type="ECO:0000256" key="4">
    <source>
        <dbReference type="ARBA" id="ARBA00022750"/>
    </source>
</evidence>
<dbReference type="Pfam" id="PF00026">
    <property type="entry name" value="Asp"/>
    <property type="match status" value="1"/>
</dbReference>
<evidence type="ECO:0000256" key="3">
    <source>
        <dbReference type="ARBA" id="ARBA00022729"/>
    </source>
</evidence>
<dbReference type="OrthoDB" id="771136at2759"/>
<dbReference type="GO" id="GO:0004190">
    <property type="term" value="F:aspartic-type endopeptidase activity"/>
    <property type="evidence" value="ECO:0007669"/>
    <property type="project" value="UniProtKB-KW"/>
</dbReference>
<feature type="signal peptide" evidence="11">
    <location>
        <begin position="1"/>
        <end position="19"/>
    </location>
</feature>
<dbReference type="PANTHER" id="PTHR47966">
    <property type="entry name" value="BETA-SITE APP-CLEAVING ENZYME, ISOFORM A-RELATED"/>
    <property type="match status" value="1"/>
</dbReference>
<feature type="domain" description="Peptidase A1" evidence="12">
    <location>
        <begin position="71"/>
        <end position="400"/>
    </location>
</feature>
<evidence type="ECO:0000259" key="12">
    <source>
        <dbReference type="PROSITE" id="PS51767"/>
    </source>
</evidence>
<gene>
    <name evidence="13" type="ORF">VFPPC_04427</name>
</gene>
<evidence type="ECO:0000256" key="5">
    <source>
        <dbReference type="ARBA" id="ARBA00022801"/>
    </source>
</evidence>
<evidence type="ECO:0000256" key="7">
    <source>
        <dbReference type="ARBA" id="ARBA00068059"/>
    </source>
</evidence>
<dbReference type="PROSITE" id="PS00141">
    <property type="entry name" value="ASP_PROTEASE"/>
    <property type="match status" value="1"/>
</dbReference>
<organism evidence="13 14">
    <name type="scientific">Pochonia chlamydosporia 170</name>
    <dbReference type="NCBI Taxonomy" id="1380566"/>
    <lineage>
        <taxon>Eukaryota</taxon>
        <taxon>Fungi</taxon>
        <taxon>Dikarya</taxon>
        <taxon>Ascomycota</taxon>
        <taxon>Pezizomycotina</taxon>
        <taxon>Sordariomycetes</taxon>
        <taxon>Hypocreomycetidae</taxon>
        <taxon>Hypocreales</taxon>
        <taxon>Clavicipitaceae</taxon>
        <taxon>Pochonia</taxon>
    </lineage>
</organism>
<name>A0A179FR91_METCM</name>
<evidence type="ECO:0000256" key="2">
    <source>
        <dbReference type="ARBA" id="ARBA00022670"/>
    </source>
</evidence>
<evidence type="ECO:0000256" key="8">
    <source>
        <dbReference type="PIRSR" id="PIRSR601461-1"/>
    </source>
</evidence>
<dbReference type="KEGG" id="pchm:VFPPC_04427"/>
<evidence type="ECO:0000256" key="6">
    <source>
        <dbReference type="ARBA" id="ARBA00067536"/>
    </source>
</evidence>
<dbReference type="GO" id="GO:0006508">
    <property type="term" value="P:proteolysis"/>
    <property type="evidence" value="ECO:0007669"/>
    <property type="project" value="UniProtKB-KW"/>
</dbReference>
<dbReference type="Gene3D" id="2.40.70.10">
    <property type="entry name" value="Acid Proteases"/>
    <property type="match status" value="2"/>
</dbReference>
<dbReference type="PANTHER" id="PTHR47966:SF65">
    <property type="entry name" value="ASPARTIC-TYPE ENDOPEPTIDASE"/>
    <property type="match status" value="1"/>
</dbReference>
<dbReference type="CDD" id="cd05474">
    <property type="entry name" value="SAP_like"/>
    <property type="match status" value="1"/>
</dbReference>
<keyword evidence="2 9" id="KW-0645">Protease</keyword>
<dbReference type="InterPro" id="IPR001461">
    <property type="entry name" value="Aspartic_peptidase_A1"/>
</dbReference>
<reference evidence="13 14" key="1">
    <citation type="journal article" date="2016" name="PLoS Pathog.">
        <title>Biosynthesis of antibiotic leucinostatins in bio-control fungus Purpureocillium lilacinum and their inhibition on phytophthora revealed by genome mining.</title>
        <authorList>
            <person name="Wang G."/>
            <person name="Liu Z."/>
            <person name="Lin R."/>
            <person name="Li E."/>
            <person name="Mao Z."/>
            <person name="Ling J."/>
            <person name="Yang Y."/>
            <person name="Yin W.B."/>
            <person name="Xie B."/>
        </authorList>
    </citation>
    <scope>NUCLEOTIDE SEQUENCE [LARGE SCALE GENOMIC DNA]</scope>
    <source>
        <strain evidence="13">170</strain>
    </source>
</reference>
<feature type="active site" evidence="8">
    <location>
        <position position="89"/>
    </location>
</feature>